<dbReference type="EMBL" id="PXOF01000051">
    <property type="protein sequence ID" value="RGP70433.1"/>
    <property type="molecule type" value="Genomic_DNA"/>
</dbReference>
<gene>
    <name evidence="9" type="ORF">FSPOR_4008</name>
</gene>
<dbReference type="Gene3D" id="3.40.30.10">
    <property type="entry name" value="Glutaredoxin"/>
    <property type="match status" value="1"/>
</dbReference>
<comment type="similarity">
    <text evidence="1 7">Belongs to the peroxiredoxin family. Prx5 subfamily.</text>
</comment>
<proteinExistence type="inferred from homology"/>
<evidence type="ECO:0000313" key="9">
    <source>
        <dbReference type="EMBL" id="RGP70433.1"/>
    </source>
</evidence>
<dbReference type="STRING" id="5514.A0A395SDI9"/>
<dbReference type="InterPro" id="IPR036249">
    <property type="entry name" value="Thioredoxin-like_sf"/>
</dbReference>
<dbReference type="CDD" id="cd03013">
    <property type="entry name" value="PRX5_like"/>
    <property type="match status" value="1"/>
</dbReference>
<dbReference type="Proteomes" id="UP000266152">
    <property type="component" value="Unassembled WGS sequence"/>
</dbReference>
<dbReference type="GO" id="GO:0034599">
    <property type="term" value="P:cellular response to oxidative stress"/>
    <property type="evidence" value="ECO:0007669"/>
    <property type="project" value="InterPro"/>
</dbReference>
<dbReference type="SUPFAM" id="SSF52833">
    <property type="entry name" value="Thioredoxin-like"/>
    <property type="match status" value="1"/>
</dbReference>
<dbReference type="PANTHER" id="PTHR10430">
    <property type="entry name" value="PEROXIREDOXIN"/>
    <property type="match status" value="1"/>
</dbReference>
<dbReference type="InterPro" id="IPR013766">
    <property type="entry name" value="Thioredoxin_domain"/>
</dbReference>
<dbReference type="GO" id="GO:0005739">
    <property type="term" value="C:mitochondrion"/>
    <property type="evidence" value="ECO:0007669"/>
    <property type="project" value="TreeGrafter"/>
</dbReference>
<keyword evidence="4 7" id="KW-0560">Oxidoreductase</keyword>
<evidence type="ECO:0000256" key="4">
    <source>
        <dbReference type="ARBA" id="ARBA00023002"/>
    </source>
</evidence>
<name>A0A395SDI9_FUSSP</name>
<evidence type="ECO:0000259" key="8">
    <source>
        <dbReference type="PROSITE" id="PS51352"/>
    </source>
</evidence>
<sequence>MSLRAPLRRVAFARPSSSISVAARSFHSTPRASVRVGQEIPNTDVLLEDSPGNKVNLAEEFKTSNGYIVGVPAAFSGTCSSKHIPSYINHPKLKQAGQVFVVSVNDPFVSHDSNSPRSMKAWSDQLDPAKQTGIRFLGDPTGEFTKALDLGFEAYAVFGGMRGKRYALKVEDGKVSKAYVEPDNTGSAVSMAEQVLD</sequence>
<keyword evidence="10" id="KW-1185">Reference proteome</keyword>
<keyword evidence="2 7" id="KW-0575">Peroxidase</keyword>
<dbReference type="GO" id="GO:0008379">
    <property type="term" value="F:thioredoxin peroxidase activity"/>
    <property type="evidence" value="ECO:0007669"/>
    <property type="project" value="InterPro"/>
</dbReference>
<dbReference type="Pfam" id="PF08534">
    <property type="entry name" value="Redoxin"/>
    <property type="match status" value="1"/>
</dbReference>
<feature type="domain" description="Thioredoxin" evidence="8">
    <location>
        <begin position="34"/>
        <end position="197"/>
    </location>
</feature>
<dbReference type="PROSITE" id="PS51352">
    <property type="entry name" value="THIOREDOXIN_2"/>
    <property type="match status" value="1"/>
</dbReference>
<dbReference type="InterPro" id="IPR037944">
    <property type="entry name" value="PRX5-like"/>
</dbReference>
<comment type="caution">
    <text evidence="9">The sequence shown here is derived from an EMBL/GenBank/DDBJ whole genome shotgun (WGS) entry which is preliminary data.</text>
</comment>
<dbReference type="InterPro" id="IPR013740">
    <property type="entry name" value="Redoxin"/>
</dbReference>
<keyword evidence="3 7" id="KW-0049">Antioxidant</keyword>
<evidence type="ECO:0000256" key="5">
    <source>
        <dbReference type="ARBA" id="ARBA00023284"/>
    </source>
</evidence>
<dbReference type="GO" id="GO:0005777">
    <property type="term" value="C:peroxisome"/>
    <property type="evidence" value="ECO:0007669"/>
    <property type="project" value="TreeGrafter"/>
</dbReference>
<reference evidence="9 10" key="1">
    <citation type="journal article" date="2018" name="PLoS Pathog.">
        <title>Evolution of structural diversity of trichothecenes, a family of toxins produced by plant pathogenic and entomopathogenic fungi.</title>
        <authorList>
            <person name="Proctor R.H."/>
            <person name="McCormick S.P."/>
            <person name="Kim H.S."/>
            <person name="Cardoza R.E."/>
            <person name="Stanley A.M."/>
            <person name="Lindo L."/>
            <person name="Kelly A."/>
            <person name="Brown D.W."/>
            <person name="Lee T."/>
            <person name="Vaughan M.M."/>
            <person name="Alexander N.J."/>
            <person name="Busman M."/>
            <person name="Gutierrez S."/>
        </authorList>
    </citation>
    <scope>NUCLEOTIDE SEQUENCE [LARGE SCALE GENOMIC DNA]</scope>
    <source>
        <strain evidence="9 10">NRRL 3299</strain>
    </source>
</reference>
<dbReference type="AlphaFoldDB" id="A0A395SDI9"/>
<evidence type="ECO:0000256" key="2">
    <source>
        <dbReference type="ARBA" id="ARBA00022559"/>
    </source>
</evidence>
<comment type="function">
    <text evidence="7">Thiol-specific peroxidase that catalyzes the reduction of hydrogen peroxide and organic hydroperoxides to water and alcohols, respectively. Plays a role in cell protection against oxidative stress by detoxifying peroxides.</text>
</comment>
<evidence type="ECO:0000313" key="10">
    <source>
        <dbReference type="Proteomes" id="UP000266152"/>
    </source>
</evidence>
<evidence type="ECO:0000256" key="6">
    <source>
        <dbReference type="PIRSR" id="PIRSR637944-1"/>
    </source>
</evidence>
<dbReference type="GO" id="GO:0045454">
    <property type="term" value="P:cell redox homeostasis"/>
    <property type="evidence" value="ECO:0007669"/>
    <property type="project" value="TreeGrafter"/>
</dbReference>
<evidence type="ECO:0000256" key="3">
    <source>
        <dbReference type="ARBA" id="ARBA00022862"/>
    </source>
</evidence>
<dbReference type="GO" id="GO:0005829">
    <property type="term" value="C:cytosol"/>
    <property type="evidence" value="ECO:0007669"/>
    <property type="project" value="TreeGrafter"/>
</dbReference>
<protein>
    <submittedName>
        <fullName evidence="9">Peroxiredoxin alkyl hydroperoxide reductase subunit c</fullName>
    </submittedName>
</protein>
<dbReference type="GO" id="GO:0042744">
    <property type="term" value="P:hydrogen peroxide catabolic process"/>
    <property type="evidence" value="ECO:0007669"/>
    <property type="project" value="TreeGrafter"/>
</dbReference>
<accession>A0A395SDI9</accession>
<evidence type="ECO:0000256" key="7">
    <source>
        <dbReference type="RuleBase" id="RU366011"/>
    </source>
</evidence>
<dbReference type="FunFam" id="3.40.30.10:FF:000159">
    <property type="entry name" value="Peroxiredoxin"/>
    <property type="match status" value="1"/>
</dbReference>
<evidence type="ECO:0000256" key="1">
    <source>
        <dbReference type="ARBA" id="ARBA00010505"/>
    </source>
</evidence>
<feature type="active site" description="Cysteine sulfenic acid (-SOH) intermediate" evidence="6">
    <location>
        <position position="79"/>
    </location>
</feature>
<organism evidence="9 10">
    <name type="scientific">Fusarium sporotrichioides</name>
    <dbReference type="NCBI Taxonomy" id="5514"/>
    <lineage>
        <taxon>Eukaryota</taxon>
        <taxon>Fungi</taxon>
        <taxon>Dikarya</taxon>
        <taxon>Ascomycota</taxon>
        <taxon>Pezizomycotina</taxon>
        <taxon>Sordariomycetes</taxon>
        <taxon>Hypocreomycetidae</taxon>
        <taxon>Hypocreales</taxon>
        <taxon>Nectriaceae</taxon>
        <taxon>Fusarium</taxon>
    </lineage>
</organism>
<keyword evidence="5 7" id="KW-0676">Redox-active center</keyword>
<dbReference type="PANTHER" id="PTHR10430:SF39">
    <property type="entry name" value="PEROXISOMAL MEMBRANE ASSOCIATED PROTEIN 20"/>
    <property type="match status" value="1"/>
</dbReference>